<organism evidence="2 3">
    <name type="scientific">Meiothermus taiwanensis WR-220</name>
    <dbReference type="NCBI Taxonomy" id="1339250"/>
    <lineage>
        <taxon>Bacteria</taxon>
        <taxon>Thermotogati</taxon>
        <taxon>Deinococcota</taxon>
        <taxon>Deinococci</taxon>
        <taxon>Thermales</taxon>
        <taxon>Thermaceae</taxon>
        <taxon>Meiothermus</taxon>
    </lineage>
</organism>
<feature type="compositionally biased region" description="Basic and acidic residues" evidence="1">
    <location>
        <begin position="12"/>
        <end position="23"/>
    </location>
</feature>
<feature type="compositionally biased region" description="Basic and acidic residues" evidence="1">
    <location>
        <begin position="65"/>
        <end position="79"/>
    </location>
</feature>
<proteinExistence type="predicted"/>
<keyword evidence="3" id="KW-1185">Reference proteome</keyword>
<accession>A0ABN5M233</accession>
<evidence type="ECO:0000313" key="2">
    <source>
        <dbReference type="EMBL" id="AWR87067.1"/>
    </source>
</evidence>
<evidence type="ECO:0000256" key="1">
    <source>
        <dbReference type="SAM" id="MobiDB-lite"/>
    </source>
</evidence>
<gene>
    <name evidence="2" type="ORF">Mtai_v1c18330</name>
</gene>
<feature type="region of interest" description="Disordered" evidence="1">
    <location>
        <begin position="53"/>
        <end position="79"/>
    </location>
</feature>
<dbReference type="EMBL" id="CP021130">
    <property type="protein sequence ID" value="AWR87067.1"/>
    <property type="molecule type" value="Genomic_DNA"/>
</dbReference>
<name>A0ABN5M233_9DEIN</name>
<evidence type="ECO:0000313" key="3">
    <source>
        <dbReference type="Proteomes" id="UP000263013"/>
    </source>
</evidence>
<dbReference type="RefSeq" id="WP_131455658.1">
    <property type="nucleotide sequence ID" value="NZ_CP021130.1"/>
</dbReference>
<reference evidence="2 3" key="1">
    <citation type="submission" date="2017-05" db="EMBL/GenBank/DDBJ databases">
        <title>Complete genome sequence of Meiothermus taiwanensis WR-220.</title>
        <authorList>
            <person name="Wu W.-L."/>
            <person name="Lo W.-S."/>
            <person name="Kuo C.-H."/>
            <person name="Wu S.-H."/>
        </authorList>
    </citation>
    <scope>NUCLEOTIDE SEQUENCE [LARGE SCALE GENOMIC DNA]</scope>
    <source>
        <strain evidence="2 3">WR-220</strain>
    </source>
</reference>
<protein>
    <submittedName>
        <fullName evidence="2">Uncharacterized protein</fullName>
    </submittedName>
</protein>
<feature type="region of interest" description="Disordered" evidence="1">
    <location>
        <begin position="1"/>
        <end position="23"/>
    </location>
</feature>
<dbReference type="Proteomes" id="UP000263013">
    <property type="component" value="Chromosome"/>
</dbReference>
<sequence length="79" mass="9483">MKDSQWNMRLSYRPEKDREGLDPEGYERLSFYGDFFTEDELASIARALEYVRKNPLPDDPEELEAQVREAEERRGREQK</sequence>